<feature type="transmembrane region" description="Helical" evidence="1">
    <location>
        <begin position="380"/>
        <end position="399"/>
    </location>
</feature>
<keyword evidence="3" id="KW-1185">Reference proteome</keyword>
<dbReference type="EMBL" id="JACHHO010000003">
    <property type="protein sequence ID" value="MBB5205251.1"/>
    <property type="molecule type" value="Genomic_DNA"/>
</dbReference>
<dbReference type="RefSeq" id="WP_138858212.1">
    <property type="nucleotide sequence ID" value="NZ_CP040709.1"/>
</dbReference>
<dbReference type="OrthoDB" id="9791851at2"/>
<name>A0A840S9R5_9BURK</name>
<gene>
    <name evidence="2" type="ORF">HNQ51_002570</name>
</gene>
<evidence type="ECO:0000256" key="1">
    <source>
        <dbReference type="SAM" id="Phobius"/>
    </source>
</evidence>
<sequence length="445" mass="48056">MRGKLWLGKGLGLLAVGIMVAAALAKVGGLIDQRLGFQDEARQSVRQALASEQTVLGPLLQRHCTEHWELVEEDTEKGKVRRTPQESSFVLSALPAKLEVDGELLPEPRYRGLFKVNTYQARLKLKAQWPHAKELLAQAQRGGQLRCGVPRLVLAVGDARGIRSVELQLNGQAQTAAPGSGHPGLSQGLHAELPQLDLQASQQLAMSLDLVGTEQFAWVPAAGDLRLNLHSSWPHASYGGRFLPVRREADAKGFTAEWRVSALATRAGADVRAGKMDTDALSVALIDPVNPLMLSERAIKYALLFVALVFAAVATTELLGRVRVHPVQYLLVGLAQSLFFLLLLALSEHLPFVQAYALATAAASALLAGYAASLFGRWRAGAAFGAGVALLFGALYYVLNLEQTALLMGSLLMFVVLAALMFATRRIDWYAMTQEAWGAEKSVAP</sequence>
<evidence type="ECO:0000313" key="2">
    <source>
        <dbReference type="EMBL" id="MBB5205251.1"/>
    </source>
</evidence>
<feature type="transmembrane region" description="Helical" evidence="1">
    <location>
        <begin position="301"/>
        <end position="320"/>
    </location>
</feature>
<feature type="transmembrane region" description="Helical" evidence="1">
    <location>
        <begin position="327"/>
        <end position="346"/>
    </location>
</feature>
<comment type="caution">
    <text evidence="2">The sequence shown here is derived from an EMBL/GenBank/DDBJ whole genome shotgun (WGS) entry which is preliminary data.</text>
</comment>
<keyword evidence="1" id="KW-1133">Transmembrane helix</keyword>
<proteinExistence type="predicted"/>
<dbReference type="NCBIfam" id="NF008712">
    <property type="entry name" value="PRK11715.1-1"/>
    <property type="match status" value="1"/>
</dbReference>
<dbReference type="Proteomes" id="UP000554837">
    <property type="component" value="Unassembled WGS sequence"/>
</dbReference>
<dbReference type="PANTHER" id="PTHR30092:SF0">
    <property type="entry name" value="INNER MEMBRANE PROTEIN CRED"/>
    <property type="match status" value="1"/>
</dbReference>
<evidence type="ECO:0000313" key="3">
    <source>
        <dbReference type="Proteomes" id="UP000554837"/>
    </source>
</evidence>
<feature type="transmembrane region" description="Helical" evidence="1">
    <location>
        <begin position="352"/>
        <end position="373"/>
    </location>
</feature>
<dbReference type="PIRSF" id="PIRSF004548">
    <property type="entry name" value="CreD"/>
    <property type="match status" value="1"/>
</dbReference>
<reference evidence="2 3" key="1">
    <citation type="submission" date="2020-08" db="EMBL/GenBank/DDBJ databases">
        <title>Genomic Encyclopedia of Type Strains, Phase IV (KMG-IV): sequencing the most valuable type-strain genomes for metagenomic binning, comparative biology and taxonomic classification.</title>
        <authorList>
            <person name="Goeker M."/>
        </authorList>
    </citation>
    <scope>NUCLEOTIDE SEQUENCE [LARGE SCALE GENOMIC DNA]</scope>
    <source>
        <strain evidence="2 3">DSM 23958</strain>
    </source>
</reference>
<organism evidence="2 3">
    <name type="scientific">Inhella inkyongensis</name>
    <dbReference type="NCBI Taxonomy" id="392593"/>
    <lineage>
        <taxon>Bacteria</taxon>
        <taxon>Pseudomonadati</taxon>
        <taxon>Pseudomonadota</taxon>
        <taxon>Betaproteobacteria</taxon>
        <taxon>Burkholderiales</taxon>
        <taxon>Sphaerotilaceae</taxon>
        <taxon>Inhella</taxon>
    </lineage>
</organism>
<dbReference type="AlphaFoldDB" id="A0A840S9R5"/>
<keyword evidence="1" id="KW-0812">Transmembrane</keyword>
<feature type="transmembrane region" description="Helical" evidence="1">
    <location>
        <begin position="405"/>
        <end position="423"/>
    </location>
</feature>
<keyword evidence="1" id="KW-0472">Membrane</keyword>
<accession>A0A840S9R5</accession>
<protein>
    <submittedName>
        <fullName evidence="2">Inner membrane protein</fullName>
    </submittedName>
</protein>
<dbReference type="InterPro" id="IPR010364">
    <property type="entry name" value="Uncharacterised_IM_CreD"/>
</dbReference>
<dbReference type="Pfam" id="PF06123">
    <property type="entry name" value="CreD"/>
    <property type="match status" value="1"/>
</dbReference>
<dbReference type="PANTHER" id="PTHR30092">
    <property type="entry name" value="INNER MEMBRANE PROTEIN CRED"/>
    <property type="match status" value="1"/>
</dbReference>
<dbReference type="GO" id="GO:0005886">
    <property type="term" value="C:plasma membrane"/>
    <property type="evidence" value="ECO:0007669"/>
    <property type="project" value="TreeGrafter"/>
</dbReference>